<dbReference type="Pfam" id="PF13200">
    <property type="entry name" value="DUF4015"/>
    <property type="match status" value="1"/>
</dbReference>
<feature type="compositionally biased region" description="Low complexity" evidence="1">
    <location>
        <begin position="49"/>
        <end position="71"/>
    </location>
</feature>
<comment type="caution">
    <text evidence="3">The sequence shown here is derived from an EMBL/GenBank/DDBJ whole genome shotgun (WGS) entry which is preliminary data.</text>
</comment>
<accession>A0ABV1E1K7</accession>
<dbReference type="RefSeq" id="WP_349218201.1">
    <property type="nucleotide sequence ID" value="NZ_JBBMFD010000003.1"/>
</dbReference>
<dbReference type="EMBL" id="JBBMFD010000003">
    <property type="protein sequence ID" value="MEQ2439918.1"/>
    <property type="molecule type" value="Genomic_DNA"/>
</dbReference>
<keyword evidence="3" id="KW-0378">Hydrolase</keyword>
<dbReference type="Proteomes" id="UP001489509">
    <property type="component" value="Unassembled WGS sequence"/>
</dbReference>
<dbReference type="InterPro" id="IPR025275">
    <property type="entry name" value="DUF4015"/>
</dbReference>
<evidence type="ECO:0000259" key="2">
    <source>
        <dbReference type="Pfam" id="PF13200"/>
    </source>
</evidence>
<name>A0ABV1E1K7_9FIRM</name>
<protein>
    <submittedName>
        <fullName evidence="3">Glycoside hydrolase</fullName>
    </submittedName>
</protein>
<gene>
    <name evidence="3" type="ORF">WMO26_03645</name>
</gene>
<feature type="domain" description="DUF4015" evidence="2">
    <location>
        <begin position="94"/>
        <end position="282"/>
    </location>
</feature>
<organism evidence="3 4">
    <name type="scientific">Solibaculum intestinale</name>
    <dbReference type="NCBI Taxonomy" id="3133165"/>
    <lineage>
        <taxon>Bacteria</taxon>
        <taxon>Bacillati</taxon>
        <taxon>Bacillota</taxon>
        <taxon>Clostridia</taxon>
        <taxon>Eubacteriales</taxon>
        <taxon>Oscillospiraceae</taxon>
        <taxon>Solibaculum</taxon>
    </lineage>
</organism>
<keyword evidence="4" id="KW-1185">Reference proteome</keyword>
<evidence type="ECO:0000313" key="3">
    <source>
        <dbReference type="EMBL" id="MEQ2439918.1"/>
    </source>
</evidence>
<sequence length="401" mass="41664">MEKIKRRKSFRRKRSPWKIILLILGCAVLVVGGFFAASMIDNYINYKNSQPSDASSSSPSSQPSSDPASQPGGDVSSQASNPGHTTLKGTRAVTVSAQSLSSRVTELLALAKDGKINAVVVDIKTEDGTLQYATNLEAATRAGAAKADAPDLSTALKQLKDGGVKTIARMSCFKDPKAAMKLSGAAVMYRPNPSLIWLDSTKNGKAWLNPYADAAKTYLIDIAAEAADMGFAQILLANVQFPDNNSSASYYGAAASSVSQSQALTEFVTQMSDAMRAKDVEVRLQSGALAAAGGTNTIYGGVNPVALGGEGLVVDLRVSALGKNLAIGEDTIADPAADPVTTVETVAAGMKSAGVQPVCILDADSTNLSGQISALSAAGFDDFVLYRESGSYTAGELTTKD</sequence>
<reference evidence="3 4" key="1">
    <citation type="submission" date="2024-03" db="EMBL/GenBank/DDBJ databases">
        <title>Human intestinal bacterial collection.</title>
        <authorList>
            <person name="Pauvert C."/>
            <person name="Hitch T.C.A."/>
            <person name="Clavel T."/>
        </authorList>
    </citation>
    <scope>NUCLEOTIDE SEQUENCE [LARGE SCALE GENOMIC DNA]</scope>
    <source>
        <strain evidence="3 4">CLA-JM-H44</strain>
    </source>
</reference>
<dbReference type="GO" id="GO:0016787">
    <property type="term" value="F:hydrolase activity"/>
    <property type="evidence" value="ECO:0007669"/>
    <property type="project" value="UniProtKB-KW"/>
</dbReference>
<proteinExistence type="predicted"/>
<evidence type="ECO:0000256" key="1">
    <source>
        <dbReference type="SAM" id="MobiDB-lite"/>
    </source>
</evidence>
<evidence type="ECO:0000313" key="4">
    <source>
        <dbReference type="Proteomes" id="UP001489509"/>
    </source>
</evidence>
<feature type="region of interest" description="Disordered" evidence="1">
    <location>
        <begin position="49"/>
        <end position="90"/>
    </location>
</feature>
<feature type="compositionally biased region" description="Polar residues" evidence="1">
    <location>
        <begin position="75"/>
        <end position="90"/>
    </location>
</feature>